<dbReference type="CDD" id="cd07185">
    <property type="entry name" value="OmpA_C-like"/>
    <property type="match status" value="1"/>
</dbReference>
<keyword evidence="5" id="KW-0966">Cell projection</keyword>
<evidence type="ECO:0000256" key="2">
    <source>
        <dbReference type="SAM" id="Coils"/>
    </source>
</evidence>
<proteinExistence type="predicted"/>
<keyword evidence="3" id="KW-1133">Transmembrane helix</keyword>
<feature type="domain" description="OmpA-like" evidence="4">
    <location>
        <begin position="306"/>
        <end position="434"/>
    </location>
</feature>
<sequence>MALRAGGNRFHGSIWPGFVDAMGALLMIVFFVLSIFMILQYVLRDTISGQRSDIENLSLQVSSLADSLGLERSRADTQAALVATLRDQRATAETRIADLLRQNAGLGADLSAAEQARDASAAEAGALKGDLDRSQAALTAMNMNLEAERRKAEETLTLLAAAEAARDQLGAERAELATEADRRAAELAQARALLSDQTGVSQEGQRQVALLNQQAAQLRDQLAALQGVLDQSQADEAAAKVQVETLGSNLNAALARVASEQSARAALEQKERERLEAEAQDLERYRSEFFGRMRDILGSQEGVEVVGDRFVFPSEVLFAPGSATLNAEGRTQVARVATVIRSIMADIPPGIDWILRVDGHTDATPVGVGSPFRDNWELSQARALSVVRYMIEAEGIPADRLAANGFGQYQPIADGDTPEDRARNRRIELKFTER</sequence>
<dbReference type="PANTHER" id="PTHR30329:SF21">
    <property type="entry name" value="LIPOPROTEIN YIAD-RELATED"/>
    <property type="match status" value="1"/>
</dbReference>
<comment type="caution">
    <text evidence="5">The sequence shown here is derived from an EMBL/GenBank/DDBJ whole genome shotgun (WGS) entry which is preliminary data.</text>
</comment>
<dbReference type="PANTHER" id="PTHR30329">
    <property type="entry name" value="STATOR ELEMENT OF FLAGELLAR MOTOR COMPLEX"/>
    <property type="match status" value="1"/>
</dbReference>
<dbReference type="Gene3D" id="3.30.1330.60">
    <property type="entry name" value="OmpA-like domain"/>
    <property type="match status" value="1"/>
</dbReference>
<keyword evidence="2" id="KW-0175">Coiled coil</keyword>
<dbReference type="InterPro" id="IPR036737">
    <property type="entry name" value="OmpA-like_sf"/>
</dbReference>
<reference evidence="5 6" key="1">
    <citation type="submission" date="2017-08" db="EMBL/GenBank/DDBJ databases">
        <title>Infants hospitalized years apart are colonized by the same room-sourced microbial strains.</title>
        <authorList>
            <person name="Brooks B."/>
            <person name="Olm M.R."/>
            <person name="Firek B.A."/>
            <person name="Baker R."/>
            <person name="Thomas B.C."/>
            <person name="Morowitz M.J."/>
            <person name="Banfield J.F."/>
        </authorList>
    </citation>
    <scope>NUCLEOTIDE SEQUENCE [LARGE SCALE GENOMIC DNA]</scope>
    <source>
        <strain evidence="5">S2_005_002_R2_34</strain>
    </source>
</reference>
<feature type="transmembrane region" description="Helical" evidence="3">
    <location>
        <begin position="21"/>
        <end position="43"/>
    </location>
</feature>
<accession>A0A2W5N4Y0</accession>
<dbReference type="GO" id="GO:0016020">
    <property type="term" value="C:membrane"/>
    <property type="evidence" value="ECO:0007669"/>
    <property type="project" value="UniProtKB-UniRule"/>
</dbReference>
<feature type="coiled-coil region" evidence="2">
    <location>
        <begin position="131"/>
        <end position="288"/>
    </location>
</feature>
<evidence type="ECO:0000256" key="1">
    <source>
        <dbReference type="PROSITE-ProRule" id="PRU00473"/>
    </source>
</evidence>
<dbReference type="AlphaFoldDB" id="A0A2W5N4Y0"/>
<dbReference type="PROSITE" id="PS51123">
    <property type="entry name" value="OMPA_2"/>
    <property type="match status" value="1"/>
</dbReference>
<dbReference type="InterPro" id="IPR006665">
    <property type="entry name" value="OmpA-like"/>
</dbReference>
<keyword evidence="1 3" id="KW-0472">Membrane</keyword>
<dbReference type="SUPFAM" id="SSF103088">
    <property type="entry name" value="OmpA-like"/>
    <property type="match status" value="1"/>
</dbReference>
<evidence type="ECO:0000313" key="5">
    <source>
        <dbReference type="EMBL" id="PZQ48522.1"/>
    </source>
</evidence>
<evidence type="ECO:0000313" key="6">
    <source>
        <dbReference type="Proteomes" id="UP000249185"/>
    </source>
</evidence>
<dbReference type="EMBL" id="QFPW01000011">
    <property type="protein sequence ID" value="PZQ48522.1"/>
    <property type="molecule type" value="Genomic_DNA"/>
</dbReference>
<evidence type="ECO:0000259" key="4">
    <source>
        <dbReference type="PROSITE" id="PS51123"/>
    </source>
</evidence>
<keyword evidence="3" id="KW-0812">Transmembrane</keyword>
<dbReference type="Proteomes" id="UP000249185">
    <property type="component" value="Unassembled WGS sequence"/>
</dbReference>
<dbReference type="Pfam" id="PF00691">
    <property type="entry name" value="OmpA"/>
    <property type="match status" value="1"/>
</dbReference>
<organism evidence="5 6">
    <name type="scientific">Rhodovulum sulfidophilum</name>
    <name type="common">Rhodobacter sulfidophilus</name>
    <dbReference type="NCBI Taxonomy" id="35806"/>
    <lineage>
        <taxon>Bacteria</taxon>
        <taxon>Pseudomonadati</taxon>
        <taxon>Pseudomonadota</taxon>
        <taxon>Alphaproteobacteria</taxon>
        <taxon>Rhodobacterales</taxon>
        <taxon>Paracoccaceae</taxon>
        <taxon>Rhodovulum</taxon>
    </lineage>
</organism>
<gene>
    <name evidence="5" type="ORF">DI556_13735</name>
</gene>
<dbReference type="InterPro" id="IPR050330">
    <property type="entry name" value="Bact_OuterMem_StrucFunc"/>
</dbReference>
<keyword evidence="5" id="KW-0969">Cilium</keyword>
<keyword evidence="5" id="KW-0282">Flagellum</keyword>
<dbReference type="NCBIfam" id="NF006542">
    <property type="entry name" value="PRK09039.1-1"/>
    <property type="match status" value="3"/>
</dbReference>
<evidence type="ECO:0000256" key="3">
    <source>
        <dbReference type="SAM" id="Phobius"/>
    </source>
</evidence>
<protein>
    <submittedName>
        <fullName evidence="5">Flagellar motor protein MotB</fullName>
    </submittedName>
</protein>
<name>A0A2W5N4Y0_RHOSU</name>